<dbReference type="InterPro" id="IPR036569">
    <property type="entry name" value="RpiB_LacA_LacB_sf"/>
</dbReference>
<dbReference type="InterPro" id="IPR004785">
    <property type="entry name" value="RpiB"/>
</dbReference>
<dbReference type="PIRSF" id="PIRSF005384">
    <property type="entry name" value="RpiB_LacA_B"/>
    <property type="match status" value="1"/>
</dbReference>
<name>A0ABT5YJW8_9PROT</name>
<dbReference type="PANTHER" id="PTHR30345:SF0">
    <property type="entry name" value="DNA DAMAGE-REPAIR_TOLERATION PROTEIN DRT102"/>
    <property type="match status" value="1"/>
</dbReference>
<dbReference type="EMBL" id="JARHUD010000002">
    <property type="protein sequence ID" value="MDF2095212.1"/>
    <property type="molecule type" value="Genomic_DNA"/>
</dbReference>
<organism evidence="3 4">
    <name type="scientific">Aquibaculum arenosum</name>
    <dbReference type="NCBI Taxonomy" id="3032591"/>
    <lineage>
        <taxon>Bacteria</taxon>
        <taxon>Pseudomonadati</taxon>
        <taxon>Pseudomonadota</taxon>
        <taxon>Alphaproteobacteria</taxon>
        <taxon>Rhodospirillales</taxon>
        <taxon>Rhodovibrionaceae</taxon>
        <taxon>Aquibaculum</taxon>
    </lineage>
</organism>
<dbReference type="Gene3D" id="3.40.1400.10">
    <property type="entry name" value="Sugar-phosphate isomerase, RpiB/LacA/LacB"/>
    <property type="match status" value="1"/>
</dbReference>
<dbReference type="Proteomes" id="UP001215503">
    <property type="component" value="Unassembled WGS sequence"/>
</dbReference>
<evidence type="ECO:0000313" key="4">
    <source>
        <dbReference type="Proteomes" id="UP001215503"/>
    </source>
</evidence>
<dbReference type="Pfam" id="PF02502">
    <property type="entry name" value="LacAB_rpiB"/>
    <property type="match status" value="1"/>
</dbReference>
<keyword evidence="4" id="KW-1185">Reference proteome</keyword>
<dbReference type="GO" id="GO:0004751">
    <property type="term" value="F:ribose-5-phosphate isomerase activity"/>
    <property type="evidence" value="ECO:0007669"/>
    <property type="project" value="UniProtKB-EC"/>
</dbReference>
<protein>
    <submittedName>
        <fullName evidence="3">Ribose 5-phosphate isomerase B</fullName>
        <ecNumber evidence="3">5.3.1.6</ecNumber>
    </submittedName>
</protein>
<dbReference type="NCBIfam" id="NF004051">
    <property type="entry name" value="PRK05571.1"/>
    <property type="match status" value="1"/>
</dbReference>
<dbReference type="InterPro" id="IPR003500">
    <property type="entry name" value="RpiB_LacA_LacB"/>
</dbReference>
<dbReference type="NCBIfam" id="TIGR00689">
    <property type="entry name" value="rpiB_lacA_lacB"/>
    <property type="match status" value="1"/>
</dbReference>
<evidence type="ECO:0000256" key="2">
    <source>
        <dbReference type="ARBA" id="ARBA00023235"/>
    </source>
</evidence>
<reference evidence="3 4" key="1">
    <citation type="submission" date="2023-03" db="EMBL/GenBank/DDBJ databases">
        <title>Fodinicurvata sp. CAU 1616 isolated from sea sendiment.</title>
        <authorList>
            <person name="Kim W."/>
        </authorList>
    </citation>
    <scope>NUCLEOTIDE SEQUENCE [LARGE SCALE GENOMIC DNA]</scope>
    <source>
        <strain evidence="3 4">CAU 1616</strain>
    </source>
</reference>
<dbReference type="NCBIfam" id="TIGR01120">
    <property type="entry name" value="rpiB"/>
    <property type="match status" value="1"/>
</dbReference>
<sequence>MSNRTIALAADHAGYPLKQSLANELRELGYEVLDLGTHSTDSVDYPDFGRALAEAVADGRAKAGIVACGTGIGISIAANRNPAIRAAVCHDETSVRLARLHNDANVLALGARLIGEEVAKACLKVFLETEFEGGRHHRRIAKLGETP</sequence>
<comment type="similarity">
    <text evidence="1">Belongs to the LacAB/RpiB family.</text>
</comment>
<comment type="caution">
    <text evidence="3">The sequence shown here is derived from an EMBL/GenBank/DDBJ whole genome shotgun (WGS) entry which is preliminary data.</text>
</comment>
<accession>A0ABT5YJW8</accession>
<dbReference type="RefSeq" id="WP_275820418.1">
    <property type="nucleotide sequence ID" value="NZ_JARHUD010000002.1"/>
</dbReference>
<gene>
    <name evidence="3" type="primary">rpiB</name>
    <name evidence="3" type="ORF">P2G67_04400</name>
</gene>
<dbReference type="PANTHER" id="PTHR30345">
    <property type="entry name" value="RIBOSE-5-PHOSPHATE ISOMERASE B"/>
    <property type="match status" value="1"/>
</dbReference>
<keyword evidence="2 3" id="KW-0413">Isomerase</keyword>
<proteinExistence type="inferred from homology"/>
<evidence type="ECO:0000256" key="1">
    <source>
        <dbReference type="ARBA" id="ARBA00008754"/>
    </source>
</evidence>
<dbReference type="SUPFAM" id="SSF89623">
    <property type="entry name" value="Ribose/Galactose isomerase RpiB/AlsB"/>
    <property type="match status" value="1"/>
</dbReference>
<dbReference type="EC" id="5.3.1.6" evidence="3"/>
<evidence type="ECO:0000313" key="3">
    <source>
        <dbReference type="EMBL" id="MDF2095212.1"/>
    </source>
</evidence>